<dbReference type="Proteomes" id="UP000626244">
    <property type="component" value="Unassembled WGS sequence"/>
</dbReference>
<gene>
    <name evidence="2" type="ORF">GCM10007380_29160</name>
</gene>
<dbReference type="InterPro" id="IPR000073">
    <property type="entry name" value="AB_hydrolase_1"/>
</dbReference>
<dbReference type="InterPro" id="IPR029058">
    <property type="entry name" value="AB_hydrolase_fold"/>
</dbReference>
<dbReference type="PANTHER" id="PTHR43798:SF33">
    <property type="entry name" value="HYDROLASE, PUTATIVE (AFU_ORTHOLOGUE AFUA_2G14860)-RELATED"/>
    <property type="match status" value="1"/>
</dbReference>
<evidence type="ECO:0000313" key="2">
    <source>
        <dbReference type="EMBL" id="GGI15665.1"/>
    </source>
</evidence>
<protein>
    <recommendedName>
        <fullName evidence="1">AB hydrolase-1 domain-containing protein</fullName>
    </recommendedName>
</protein>
<dbReference type="OrthoDB" id="59888at2"/>
<comment type="caution">
    <text evidence="2">The sequence shown here is derived from an EMBL/GenBank/DDBJ whole genome shotgun (WGS) entry which is preliminary data.</text>
</comment>
<reference evidence="3" key="1">
    <citation type="journal article" date="2019" name="Int. J. Syst. Evol. Microbiol.">
        <title>The Global Catalogue of Microorganisms (GCM) 10K type strain sequencing project: providing services to taxonomists for standard genome sequencing and annotation.</title>
        <authorList>
            <consortium name="The Broad Institute Genomics Platform"/>
            <consortium name="The Broad Institute Genome Sequencing Center for Infectious Disease"/>
            <person name="Wu L."/>
            <person name="Ma J."/>
        </authorList>
    </citation>
    <scope>NUCLEOTIDE SEQUENCE [LARGE SCALE GENOMIC DNA]</scope>
    <source>
        <strain evidence="3">CGMCC 1.14993</strain>
    </source>
</reference>
<proteinExistence type="predicted"/>
<dbReference type="GO" id="GO:0016020">
    <property type="term" value="C:membrane"/>
    <property type="evidence" value="ECO:0007669"/>
    <property type="project" value="TreeGrafter"/>
</dbReference>
<organism evidence="2 3">
    <name type="scientific">Gottfriedia solisilvae</name>
    <dbReference type="NCBI Taxonomy" id="1516104"/>
    <lineage>
        <taxon>Bacteria</taxon>
        <taxon>Bacillati</taxon>
        <taxon>Bacillota</taxon>
        <taxon>Bacilli</taxon>
        <taxon>Bacillales</taxon>
        <taxon>Bacillaceae</taxon>
        <taxon>Gottfriedia</taxon>
    </lineage>
</organism>
<dbReference type="PANTHER" id="PTHR43798">
    <property type="entry name" value="MONOACYLGLYCEROL LIPASE"/>
    <property type="match status" value="1"/>
</dbReference>
<dbReference type="Gene3D" id="3.40.50.1820">
    <property type="entry name" value="alpha/beta hydrolase"/>
    <property type="match status" value="1"/>
</dbReference>
<evidence type="ECO:0000313" key="3">
    <source>
        <dbReference type="Proteomes" id="UP000626244"/>
    </source>
</evidence>
<dbReference type="RefSeq" id="WP_087999657.1">
    <property type="nucleotide sequence ID" value="NZ_BMHB01000001.1"/>
</dbReference>
<feature type="domain" description="AB hydrolase-1" evidence="1">
    <location>
        <begin position="26"/>
        <end position="141"/>
    </location>
</feature>
<dbReference type="SUPFAM" id="SSF53474">
    <property type="entry name" value="alpha/beta-Hydrolases"/>
    <property type="match status" value="1"/>
</dbReference>
<name>A0A8J3EY52_9BACI</name>
<dbReference type="AlphaFoldDB" id="A0A8J3EY52"/>
<dbReference type="Pfam" id="PF00561">
    <property type="entry name" value="Abhydrolase_1"/>
    <property type="match status" value="1"/>
</dbReference>
<dbReference type="InterPro" id="IPR050266">
    <property type="entry name" value="AB_hydrolase_sf"/>
</dbReference>
<sequence>MKPIQKKKIFTNSGMIEFAQLGEGVPTVVLINGGSGPIEGWYKVFHELAEETTVLAYNRLGVGKSDLPKSPQHGISIVNTLRQLLKEINVSPPYILVGHSLGGLYANLFARQYPEEIAGVVLLDASHPEDVSINETQGALIRGINKFLKAFDSFSSHKKWNEVNFVVETAKQIQQAGSFPDVPLLVLSGDKMPKMMPEHAFQIRRANQMNLVQLSNQGKHILATKSGHFPQLSEPELVISAIQECIQMAKNN</sequence>
<evidence type="ECO:0000259" key="1">
    <source>
        <dbReference type="Pfam" id="PF00561"/>
    </source>
</evidence>
<accession>A0A8J3EY52</accession>
<dbReference type="EMBL" id="BMHB01000001">
    <property type="protein sequence ID" value="GGI15665.1"/>
    <property type="molecule type" value="Genomic_DNA"/>
</dbReference>
<keyword evidence="3" id="KW-1185">Reference proteome</keyword>
<dbReference type="PRINTS" id="PR00111">
    <property type="entry name" value="ABHYDROLASE"/>
</dbReference>